<keyword evidence="3" id="KW-1185">Reference proteome</keyword>
<dbReference type="Gene3D" id="3.40.980.10">
    <property type="entry name" value="MoaB/Mog-like domain"/>
    <property type="match status" value="1"/>
</dbReference>
<sequence length="249" mass="27360">MTKNIKVNAAILIIGNEILSGRTQDTNTSTLATWLNSIGVKVDEVRIIPDIEKTIVDTLNTLRKSNNYVFTTGGIGPTHDDITASSVSKVFGLKYEINKEAFKILEAYYKPGEFNEGRQKMVWMPENAELILNPTSGAPGFSVENVFCLPGVPSILKSMLGGLKNKIVGGEPILSHTISLRTVESEIASSLTKVQNQNKDVEIGSYPFFQAGKLGVSIVLRSENQSKIDVCNSQILEFIKEKKIEVVNR</sequence>
<dbReference type="InterPro" id="IPR056596">
    <property type="entry name" value="FLAD1_M"/>
</dbReference>
<dbReference type="Pfam" id="PF00994">
    <property type="entry name" value="MoCF_biosynth"/>
    <property type="match status" value="1"/>
</dbReference>
<dbReference type="RefSeq" id="WP_169036360.1">
    <property type="nucleotide sequence ID" value="NZ_LANA01000002.1"/>
</dbReference>
<dbReference type="SMART" id="SM00852">
    <property type="entry name" value="MoCF_biosynth"/>
    <property type="match status" value="1"/>
</dbReference>
<dbReference type="InterPro" id="IPR036425">
    <property type="entry name" value="MoaB/Mog-like_dom_sf"/>
</dbReference>
<dbReference type="EMBL" id="LANA01000002">
    <property type="protein sequence ID" value="NMN67859.1"/>
    <property type="molecule type" value="Genomic_DNA"/>
</dbReference>
<dbReference type="Proteomes" id="UP001166004">
    <property type="component" value="Unassembled WGS sequence"/>
</dbReference>
<reference evidence="2 3" key="1">
    <citation type="submission" date="2019-07" db="EMBL/GenBank/DDBJ databases">
        <title>SAR11 Genome Evolution.</title>
        <authorList>
            <person name="Giovannoni S."/>
        </authorList>
    </citation>
    <scope>NUCLEOTIDE SEQUENCE [LARGE SCALE GENOMIC DNA]</scope>
    <source>
        <strain evidence="2 3">HTCC9565</strain>
    </source>
</reference>
<evidence type="ECO:0000313" key="3">
    <source>
        <dbReference type="Proteomes" id="UP001166004"/>
    </source>
</evidence>
<dbReference type="InterPro" id="IPR001453">
    <property type="entry name" value="MoaB/Mog_dom"/>
</dbReference>
<evidence type="ECO:0000259" key="1">
    <source>
        <dbReference type="SMART" id="SM00852"/>
    </source>
</evidence>
<dbReference type="SUPFAM" id="SSF53218">
    <property type="entry name" value="Molybdenum cofactor biosynthesis proteins"/>
    <property type="match status" value="1"/>
</dbReference>
<name>A0ABX1T482_PELUQ</name>
<dbReference type="PANTHER" id="PTHR13939">
    <property type="entry name" value="NICOTINAMIDE-NUCLEOTIDE AMIDOHYDROLASE PNCC"/>
    <property type="match status" value="1"/>
</dbReference>
<dbReference type="InterPro" id="IPR050101">
    <property type="entry name" value="CinA"/>
</dbReference>
<proteinExistence type="predicted"/>
<comment type="caution">
    <text evidence="2">The sequence shown here is derived from an EMBL/GenBank/DDBJ whole genome shotgun (WGS) entry which is preliminary data.</text>
</comment>
<accession>A0ABX1T482</accession>
<dbReference type="CDD" id="cd00885">
    <property type="entry name" value="cinA"/>
    <property type="match status" value="1"/>
</dbReference>
<organism evidence="2 3">
    <name type="scientific">Pelagibacter ubique</name>
    <dbReference type="NCBI Taxonomy" id="198252"/>
    <lineage>
        <taxon>Bacteria</taxon>
        <taxon>Pseudomonadati</taxon>
        <taxon>Pseudomonadota</taxon>
        <taxon>Alphaproteobacteria</taxon>
        <taxon>Candidatus Pelagibacterales</taxon>
        <taxon>Candidatus Pelagibacteraceae</taxon>
        <taxon>Candidatus Pelagibacter</taxon>
    </lineage>
</organism>
<dbReference type="Pfam" id="PF24102">
    <property type="entry name" value="FLAD1_M"/>
    <property type="match status" value="1"/>
</dbReference>
<feature type="domain" description="MoaB/Mog" evidence="1">
    <location>
        <begin position="10"/>
        <end position="170"/>
    </location>
</feature>
<dbReference type="PANTHER" id="PTHR13939:SF0">
    <property type="entry name" value="NMN AMIDOHYDROLASE-LIKE PROTEIN YFAY"/>
    <property type="match status" value="1"/>
</dbReference>
<protein>
    <submittedName>
        <fullName evidence="2">Molybdenum cofactor synthesis domain-containing protein</fullName>
    </submittedName>
</protein>
<gene>
    <name evidence="2" type="ORF">VP91_00010080</name>
</gene>
<evidence type="ECO:0000313" key="2">
    <source>
        <dbReference type="EMBL" id="NMN67859.1"/>
    </source>
</evidence>